<dbReference type="GO" id="GO:0046872">
    <property type="term" value="F:metal ion binding"/>
    <property type="evidence" value="ECO:0007669"/>
    <property type="project" value="UniProtKB-KW"/>
</dbReference>
<comment type="caution">
    <text evidence="7">The sequence shown here is derived from an EMBL/GenBank/DDBJ whole genome shotgun (WGS) entry which is preliminary data.</text>
</comment>
<dbReference type="Pfam" id="PF00462">
    <property type="entry name" value="Glutaredoxin"/>
    <property type="match status" value="1"/>
</dbReference>
<accession>A0A2N5V6Q7</accession>
<dbReference type="Gene3D" id="3.40.30.10">
    <property type="entry name" value="Glutaredoxin"/>
    <property type="match status" value="2"/>
</dbReference>
<dbReference type="PANTHER" id="PTHR10293">
    <property type="entry name" value="GLUTAREDOXIN FAMILY MEMBER"/>
    <property type="match status" value="1"/>
</dbReference>
<dbReference type="CDD" id="cd03028">
    <property type="entry name" value="GRX_PICOT_like"/>
    <property type="match status" value="1"/>
</dbReference>
<feature type="region of interest" description="Disordered" evidence="4">
    <location>
        <begin position="164"/>
        <end position="198"/>
    </location>
</feature>
<feature type="domain" description="Glutaredoxin" evidence="6">
    <location>
        <begin position="216"/>
        <end position="280"/>
    </location>
</feature>
<dbReference type="SUPFAM" id="SSF52833">
    <property type="entry name" value="Thioredoxin-like"/>
    <property type="match status" value="2"/>
</dbReference>
<organism evidence="7 8">
    <name type="scientific">Puccinia coronata f. sp. avenae</name>
    <dbReference type="NCBI Taxonomy" id="200324"/>
    <lineage>
        <taxon>Eukaryota</taxon>
        <taxon>Fungi</taxon>
        <taxon>Dikarya</taxon>
        <taxon>Basidiomycota</taxon>
        <taxon>Pucciniomycotina</taxon>
        <taxon>Pucciniomycetes</taxon>
        <taxon>Pucciniales</taxon>
        <taxon>Pucciniaceae</taxon>
        <taxon>Puccinia</taxon>
    </lineage>
</organism>
<dbReference type="GO" id="GO:0005634">
    <property type="term" value="C:nucleus"/>
    <property type="evidence" value="ECO:0007669"/>
    <property type="project" value="TreeGrafter"/>
</dbReference>
<evidence type="ECO:0000256" key="3">
    <source>
        <dbReference type="ARBA" id="ARBA00023014"/>
    </source>
</evidence>
<evidence type="ECO:0000256" key="4">
    <source>
        <dbReference type="SAM" id="MobiDB-lite"/>
    </source>
</evidence>
<dbReference type="Proteomes" id="UP000235392">
    <property type="component" value="Unassembled WGS sequence"/>
</dbReference>
<dbReference type="InterPro" id="IPR036249">
    <property type="entry name" value="Thioredoxin-like_sf"/>
</dbReference>
<name>A0A2N5V6Q7_9BASI</name>
<evidence type="ECO:0000256" key="1">
    <source>
        <dbReference type="ARBA" id="ARBA00022723"/>
    </source>
</evidence>
<dbReference type="AlphaFoldDB" id="A0A2N5V6Q7"/>
<dbReference type="InterPro" id="IPR033658">
    <property type="entry name" value="GRX_PICOT-like"/>
</dbReference>
<proteinExistence type="predicted"/>
<dbReference type="GO" id="GO:0006879">
    <property type="term" value="P:intracellular iron ion homeostasis"/>
    <property type="evidence" value="ECO:0007669"/>
    <property type="project" value="TreeGrafter"/>
</dbReference>
<dbReference type="InterPro" id="IPR002109">
    <property type="entry name" value="Glutaredoxin"/>
</dbReference>
<evidence type="ECO:0000259" key="6">
    <source>
        <dbReference type="Pfam" id="PF00462"/>
    </source>
</evidence>
<dbReference type="PANTHER" id="PTHR10293:SF73">
    <property type="entry name" value="GLUTAREDOXIN-3"/>
    <property type="match status" value="1"/>
</dbReference>
<dbReference type="Pfam" id="PF00085">
    <property type="entry name" value="Thioredoxin"/>
    <property type="match status" value="1"/>
</dbReference>
<dbReference type="GO" id="GO:0015036">
    <property type="term" value="F:disulfide oxidoreductase activity"/>
    <property type="evidence" value="ECO:0007669"/>
    <property type="project" value="UniProtKB-ARBA"/>
</dbReference>
<evidence type="ECO:0000313" key="8">
    <source>
        <dbReference type="Proteomes" id="UP000235392"/>
    </source>
</evidence>
<evidence type="ECO:0000313" key="7">
    <source>
        <dbReference type="EMBL" id="PLW45670.1"/>
    </source>
</evidence>
<protein>
    <submittedName>
        <fullName evidence="7">Uncharacterized protein</fullName>
    </submittedName>
</protein>
<keyword evidence="2" id="KW-0408">Iron</keyword>
<dbReference type="InterPro" id="IPR004480">
    <property type="entry name" value="Monothiol_GRX-rel"/>
</dbReference>
<sequence length="306" mass="34102">MSCIAAQQPTGLRRGEESRLGRARSNAQYSLLKLSSQYSKKQPLELEPGSDLGADIITSQDTSIMNAEADKSILYFRAEWAEICRTADPVIKSLSEKWKEPLFVEIEAESLPEVAESFEVSSVPCFVILRGHQLLSRIVGAELPQLESDVEKFVKASQNNQTNGKYEVLSETTQKPQPPSSGTSANKPQSGVSSTEDETEEQLFARCKSLMQQSKVVLFMKGDPKTPRCGFSQQTVKILQDLNIEFTTFDILTDEKVRQGMKKLNSWPTFPQIIIKGELVGGLDILKEMIQHNGKEKTELDELLGN</sequence>
<dbReference type="GO" id="GO:0051537">
    <property type="term" value="F:2 iron, 2 sulfur cluster binding"/>
    <property type="evidence" value="ECO:0007669"/>
    <property type="project" value="TreeGrafter"/>
</dbReference>
<reference evidence="7 8" key="1">
    <citation type="submission" date="2017-11" db="EMBL/GenBank/DDBJ databases">
        <title>De novo assembly and phasing of dikaryotic genomes from two isolates of Puccinia coronata f. sp. avenae, the causal agent of oat crown rust.</title>
        <authorList>
            <person name="Miller M.E."/>
            <person name="Zhang Y."/>
            <person name="Omidvar V."/>
            <person name="Sperschneider J."/>
            <person name="Schwessinger B."/>
            <person name="Raley C."/>
            <person name="Palmer J.M."/>
            <person name="Garnica D."/>
            <person name="Upadhyaya N."/>
            <person name="Rathjen J."/>
            <person name="Taylor J.M."/>
            <person name="Park R.F."/>
            <person name="Dodds P.N."/>
            <person name="Hirsch C.D."/>
            <person name="Kianian S.F."/>
            <person name="Figueroa M."/>
        </authorList>
    </citation>
    <scope>NUCLEOTIDE SEQUENCE [LARGE SCALE GENOMIC DNA]</scope>
    <source>
        <strain evidence="7">12SD80</strain>
    </source>
</reference>
<keyword evidence="1" id="KW-0479">Metal-binding</keyword>
<evidence type="ECO:0000259" key="5">
    <source>
        <dbReference type="Pfam" id="PF00085"/>
    </source>
</evidence>
<dbReference type="InterPro" id="IPR013766">
    <property type="entry name" value="Thioredoxin_domain"/>
</dbReference>
<dbReference type="GO" id="GO:0005829">
    <property type="term" value="C:cytosol"/>
    <property type="evidence" value="ECO:0007669"/>
    <property type="project" value="TreeGrafter"/>
</dbReference>
<feature type="domain" description="Thioredoxin" evidence="5">
    <location>
        <begin position="65"/>
        <end position="148"/>
    </location>
</feature>
<feature type="compositionally biased region" description="Polar residues" evidence="4">
    <location>
        <begin position="164"/>
        <end position="194"/>
    </location>
</feature>
<dbReference type="PROSITE" id="PS51354">
    <property type="entry name" value="GLUTAREDOXIN_2"/>
    <property type="match status" value="1"/>
</dbReference>
<gene>
    <name evidence="7" type="ORF">PCASD_07067</name>
</gene>
<keyword evidence="3" id="KW-0411">Iron-sulfur</keyword>
<evidence type="ECO:0000256" key="2">
    <source>
        <dbReference type="ARBA" id="ARBA00023004"/>
    </source>
</evidence>
<dbReference type="EMBL" id="PGCI01000046">
    <property type="protein sequence ID" value="PLW45670.1"/>
    <property type="molecule type" value="Genomic_DNA"/>
</dbReference>
<dbReference type="FunFam" id="3.40.30.10:FF:000012">
    <property type="entry name" value="Monothiol glutaredoxin"/>
    <property type="match status" value="1"/>
</dbReference>